<reference evidence="3 4" key="2">
    <citation type="submission" date="2018-10" db="EMBL/GenBank/DDBJ databases">
        <authorList>
            <consortium name="Pathogen Informatics"/>
        </authorList>
    </citation>
    <scope>NUCLEOTIDE SEQUENCE [LARGE SCALE GENOMIC DNA]</scope>
</reference>
<name>A0A0N4V8V2_ENTVE</name>
<keyword evidence="1" id="KW-1015">Disulfide bond</keyword>
<dbReference type="WBParaSite" id="EVEC_0000681801-mRNA-1">
    <property type="protein sequence ID" value="EVEC_0000681801-mRNA-1"/>
    <property type="gene ID" value="EVEC_0000681801"/>
</dbReference>
<organism evidence="5">
    <name type="scientific">Enterobius vermicularis</name>
    <name type="common">Human pinworm</name>
    <dbReference type="NCBI Taxonomy" id="51028"/>
    <lineage>
        <taxon>Eukaryota</taxon>
        <taxon>Metazoa</taxon>
        <taxon>Ecdysozoa</taxon>
        <taxon>Nematoda</taxon>
        <taxon>Chromadorea</taxon>
        <taxon>Rhabditida</taxon>
        <taxon>Spirurina</taxon>
        <taxon>Oxyuridomorpha</taxon>
        <taxon>Oxyuroidea</taxon>
        <taxon>Oxyuridae</taxon>
        <taxon>Enterobius</taxon>
    </lineage>
</organism>
<evidence type="ECO:0000256" key="1">
    <source>
        <dbReference type="ARBA" id="ARBA00023157"/>
    </source>
</evidence>
<dbReference type="STRING" id="51028.A0A0N4V8V2"/>
<accession>A0A0N4V8V2</accession>
<dbReference type="EMBL" id="UXUI01008481">
    <property type="protein sequence ID" value="VDD91615.1"/>
    <property type="molecule type" value="Genomic_DNA"/>
</dbReference>
<proteinExistence type="predicted"/>
<evidence type="ECO:0000259" key="2">
    <source>
        <dbReference type="PROSITE" id="PS50041"/>
    </source>
</evidence>
<dbReference type="InterPro" id="IPR016187">
    <property type="entry name" value="CTDL_fold"/>
</dbReference>
<gene>
    <name evidence="3" type="ORF">EVEC_LOCUS6366</name>
</gene>
<reference evidence="5" key="1">
    <citation type="submission" date="2017-02" db="UniProtKB">
        <authorList>
            <consortium name="WormBaseParasite"/>
        </authorList>
    </citation>
    <scope>IDENTIFICATION</scope>
</reference>
<evidence type="ECO:0000313" key="4">
    <source>
        <dbReference type="Proteomes" id="UP000274131"/>
    </source>
</evidence>
<protein>
    <submittedName>
        <fullName evidence="5">C-type lectin domain-containing protein</fullName>
    </submittedName>
</protein>
<sequence length="331" mass="37951">MSSLVVGRMLQCPKNWAFYRPSKRCYLVVQKPMNFKEAQQYCSEFGRESKLNNGGSVWLSAEAVFDIIAADAGLNYPGFVLRWPTKEPGANGGVVKYANWDHHAKGMSIMQRCVVVNQRGRWFNRDCNSKAKVICQQDGMRNLSGKTKDKCPKKWTWNNETQACYRAYTHENLTMLEADELCEGAPDLTTTRTATLTSIKNRKENEFVLGLAKKKVTNLLYVIIGGKAKTMKSLKKEFVFHWLDGKVFQAFPLENDHSYRLIDLNTVEHKDQKSVLGTPVHYENWILGYPRRKRSKQVAIFMNRTGKWLNSFADHPLSRFQTAAICKFTPS</sequence>
<dbReference type="InterPro" id="IPR050801">
    <property type="entry name" value="Ca-Dep_Lectins_ImmuneDev"/>
</dbReference>
<dbReference type="PROSITE" id="PS50041">
    <property type="entry name" value="C_TYPE_LECTIN_2"/>
    <property type="match status" value="2"/>
</dbReference>
<dbReference type="InterPro" id="IPR001304">
    <property type="entry name" value="C-type_lectin-like"/>
</dbReference>
<dbReference type="Proteomes" id="UP000274131">
    <property type="component" value="Unassembled WGS sequence"/>
</dbReference>
<feature type="domain" description="C-type lectin" evidence="2">
    <location>
        <begin position="21"/>
        <end position="136"/>
    </location>
</feature>
<keyword evidence="4" id="KW-1185">Reference proteome</keyword>
<dbReference type="AlphaFoldDB" id="A0A0N4V8V2"/>
<dbReference type="SUPFAM" id="SSF56436">
    <property type="entry name" value="C-type lectin-like"/>
    <property type="match status" value="2"/>
</dbReference>
<dbReference type="Gene3D" id="3.10.100.10">
    <property type="entry name" value="Mannose-Binding Protein A, subunit A"/>
    <property type="match status" value="3"/>
</dbReference>
<dbReference type="InterPro" id="IPR016186">
    <property type="entry name" value="C-type_lectin-like/link_sf"/>
</dbReference>
<dbReference type="OrthoDB" id="5850157at2759"/>
<dbReference type="PROSITE" id="PS00615">
    <property type="entry name" value="C_TYPE_LECTIN_1"/>
    <property type="match status" value="1"/>
</dbReference>
<evidence type="ECO:0000313" key="5">
    <source>
        <dbReference type="WBParaSite" id="EVEC_0000681801-mRNA-1"/>
    </source>
</evidence>
<dbReference type="InterPro" id="IPR018378">
    <property type="entry name" value="C-type_lectin_CS"/>
</dbReference>
<dbReference type="PANTHER" id="PTHR22801">
    <property type="entry name" value="LITHOSTATHINE"/>
    <property type="match status" value="1"/>
</dbReference>
<evidence type="ECO:0000313" key="3">
    <source>
        <dbReference type="EMBL" id="VDD91615.1"/>
    </source>
</evidence>
<dbReference type="CDD" id="cd00037">
    <property type="entry name" value="CLECT"/>
    <property type="match status" value="2"/>
</dbReference>
<feature type="domain" description="C-type lectin" evidence="2">
    <location>
        <begin position="160"/>
        <end position="308"/>
    </location>
</feature>
<dbReference type="PANTHER" id="PTHR22801:SF63">
    <property type="entry name" value="C-TYPE LECTIN DOMAIN-CONTAINING PROTEIN"/>
    <property type="match status" value="1"/>
</dbReference>
<dbReference type="SMART" id="SM00034">
    <property type="entry name" value="CLECT"/>
    <property type="match status" value="2"/>
</dbReference>